<dbReference type="GeneID" id="113472717"/>
<gene>
    <name evidence="3" type="primary">LOC113472717</name>
</gene>
<evidence type="ECO:0000313" key="2">
    <source>
        <dbReference type="Proteomes" id="UP000079169"/>
    </source>
</evidence>
<dbReference type="SUPFAM" id="SSF46689">
    <property type="entry name" value="Homeodomain-like"/>
    <property type="match status" value="1"/>
</dbReference>
<reference evidence="3" key="1">
    <citation type="submission" date="2025-08" db="UniProtKB">
        <authorList>
            <consortium name="RefSeq"/>
        </authorList>
    </citation>
    <scope>IDENTIFICATION</scope>
</reference>
<name>A0A3Q0JMC1_DIACI</name>
<dbReference type="InterPro" id="IPR009057">
    <property type="entry name" value="Homeodomain-like_sf"/>
</dbReference>
<dbReference type="STRING" id="121845.A0A3Q0JMC1"/>
<dbReference type="PaxDb" id="121845-A0A3Q0JMC1"/>
<evidence type="ECO:0000256" key="1">
    <source>
        <dbReference type="ARBA" id="ARBA00004123"/>
    </source>
</evidence>
<sequence>MPRNKARKTEMGSFSEETMQEAVNLVLNGRSIRSVAEEKGLKFQTLGRYVQKQKKAGPDEKIMMKPNYAVNKVFSDAQEDELASYVITCSKMFYGLPIVEICKLAKELAQRNNLTYPKSWDENGRAGIDWYYGFMQRHPTLSLRTPEGCSLSRATSFNRNTCQQFFVNLKNVLSRYPEFADGTRIYNLDETCTSTVQKPPKVVAEKGISQVNTATRQPQSPNLWSYF</sequence>
<comment type="subcellular location">
    <subcellularLocation>
        <location evidence="1">Nucleus</location>
    </subcellularLocation>
</comment>
<dbReference type="KEGG" id="dci:113472717"/>
<proteinExistence type="predicted"/>
<organism evidence="2 3">
    <name type="scientific">Diaphorina citri</name>
    <name type="common">Asian citrus psyllid</name>
    <dbReference type="NCBI Taxonomy" id="121845"/>
    <lineage>
        <taxon>Eukaryota</taxon>
        <taxon>Metazoa</taxon>
        <taxon>Ecdysozoa</taxon>
        <taxon>Arthropoda</taxon>
        <taxon>Hexapoda</taxon>
        <taxon>Insecta</taxon>
        <taxon>Pterygota</taxon>
        <taxon>Neoptera</taxon>
        <taxon>Paraneoptera</taxon>
        <taxon>Hemiptera</taxon>
        <taxon>Sternorrhyncha</taxon>
        <taxon>Psylloidea</taxon>
        <taxon>Psyllidae</taxon>
        <taxon>Diaphorininae</taxon>
        <taxon>Diaphorina</taxon>
    </lineage>
</organism>
<dbReference type="AlphaFoldDB" id="A0A3Q0JMC1"/>
<dbReference type="GO" id="GO:0005634">
    <property type="term" value="C:nucleus"/>
    <property type="evidence" value="ECO:0007669"/>
    <property type="project" value="UniProtKB-SubCell"/>
</dbReference>
<dbReference type="Proteomes" id="UP000079169">
    <property type="component" value="Unplaced"/>
</dbReference>
<protein>
    <submittedName>
        <fullName evidence="3">Uncharacterized protein LOC113472717</fullName>
    </submittedName>
</protein>
<keyword evidence="2" id="KW-1185">Reference proteome</keyword>
<dbReference type="RefSeq" id="XP_026688303.1">
    <property type="nucleotide sequence ID" value="XM_026832502.1"/>
</dbReference>
<evidence type="ECO:0000313" key="3">
    <source>
        <dbReference type="RefSeq" id="XP_026688303.1"/>
    </source>
</evidence>
<accession>A0A3Q0JMC1</accession>